<evidence type="ECO:0000313" key="1">
    <source>
        <dbReference type="EMBL" id="OAS22520.1"/>
    </source>
</evidence>
<organism evidence="1 2">
    <name type="scientific">Methylobacterium platani</name>
    <dbReference type="NCBI Taxonomy" id="427683"/>
    <lineage>
        <taxon>Bacteria</taxon>
        <taxon>Pseudomonadati</taxon>
        <taxon>Pseudomonadota</taxon>
        <taxon>Alphaproteobacteria</taxon>
        <taxon>Hyphomicrobiales</taxon>
        <taxon>Methylobacteriaceae</taxon>
        <taxon>Methylobacterium</taxon>
    </lineage>
</organism>
<comment type="caution">
    <text evidence="1">The sequence shown here is derived from an EMBL/GenBank/DDBJ whole genome shotgun (WGS) entry which is preliminary data.</text>
</comment>
<dbReference type="AlphaFoldDB" id="A0A179S6S0"/>
<dbReference type="Proteomes" id="UP000078316">
    <property type="component" value="Unassembled WGS sequence"/>
</dbReference>
<dbReference type="STRING" id="427683.A5481_19190"/>
<accession>A0A179S6S0</accession>
<proteinExistence type="predicted"/>
<evidence type="ECO:0000313" key="2">
    <source>
        <dbReference type="Proteomes" id="UP000078316"/>
    </source>
</evidence>
<protein>
    <submittedName>
        <fullName evidence="1">Uncharacterized protein</fullName>
    </submittedName>
</protein>
<reference evidence="1 2" key="1">
    <citation type="submission" date="2016-04" db="EMBL/GenBank/DDBJ databases">
        <authorList>
            <person name="Evans L.H."/>
            <person name="Alamgir A."/>
            <person name="Owens N."/>
            <person name="Weber N.D."/>
            <person name="Virtaneva K."/>
            <person name="Barbian K."/>
            <person name="Babar A."/>
            <person name="Rosenke K."/>
        </authorList>
    </citation>
    <scope>NUCLEOTIDE SEQUENCE [LARGE SCALE GENOMIC DNA]</scope>
    <source>
        <strain evidence="1 2">PMB02</strain>
    </source>
</reference>
<gene>
    <name evidence="1" type="ORF">A5481_19190</name>
</gene>
<name>A0A179S6S0_9HYPH</name>
<sequence>MNFDDVVYEVGQHYVVRVREDRRGRRREAYQVRVQGPVMDRVLLTASGRGAQIHAIDHARLQHCASVLLKA</sequence>
<dbReference type="EMBL" id="LWHQ01000038">
    <property type="protein sequence ID" value="OAS22520.1"/>
    <property type="molecule type" value="Genomic_DNA"/>
</dbReference>
<dbReference type="RefSeq" id="WP_048431827.1">
    <property type="nucleotide sequence ID" value="NZ_LWHQ01000038.1"/>
</dbReference>